<comment type="caution">
    <text evidence="2">The sequence shown here is derived from an EMBL/GenBank/DDBJ whole genome shotgun (WGS) entry which is preliminary data.</text>
</comment>
<dbReference type="EMBL" id="BKAU01000001">
    <property type="protein sequence ID" value="GEP94022.1"/>
    <property type="molecule type" value="Genomic_DNA"/>
</dbReference>
<dbReference type="InterPro" id="IPR003718">
    <property type="entry name" value="OsmC/Ohr_fam"/>
</dbReference>
<dbReference type="InterPro" id="IPR010693">
    <property type="entry name" value="Divergent_4Fe-4S_mono-cluster"/>
</dbReference>
<evidence type="ECO:0000313" key="2">
    <source>
        <dbReference type="EMBL" id="GEP94022.1"/>
    </source>
</evidence>
<dbReference type="PANTHER" id="PTHR39624:SF2">
    <property type="entry name" value="OSMC-LIKE PROTEIN"/>
    <property type="match status" value="1"/>
</dbReference>
<gene>
    <name evidence="2" type="ORF">CCY01nite_02820</name>
</gene>
<dbReference type="PANTHER" id="PTHR39624">
    <property type="entry name" value="PROTEIN INVOLVED IN RIMO-MEDIATED BETA-METHYLTHIOLATION OF RIBOSOMAL PROTEIN S12 YCAO"/>
    <property type="match status" value="1"/>
</dbReference>
<protein>
    <recommendedName>
        <fullName evidence="1">Divergent 4Fe-4S mono-cluster domain-containing protein</fullName>
    </recommendedName>
</protein>
<dbReference type="RefSeq" id="WP_146857521.1">
    <property type="nucleotide sequence ID" value="NZ_BKAU01000001.1"/>
</dbReference>
<dbReference type="SUPFAM" id="SSF82784">
    <property type="entry name" value="OsmC-like"/>
    <property type="match status" value="1"/>
</dbReference>
<dbReference type="Pfam" id="PF02566">
    <property type="entry name" value="OsmC"/>
    <property type="match status" value="1"/>
</dbReference>
<feature type="domain" description="Divergent 4Fe-4S mono-cluster" evidence="1">
    <location>
        <begin position="148"/>
        <end position="209"/>
    </location>
</feature>
<dbReference type="OrthoDB" id="9791538at2"/>
<dbReference type="Pfam" id="PF06902">
    <property type="entry name" value="Fer4_19"/>
    <property type="match status" value="1"/>
</dbReference>
<evidence type="ECO:0000259" key="1">
    <source>
        <dbReference type="Pfam" id="PF06902"/>
    </source>
</evidence>
<dbReference type="InterPro" id="IPR015946">
    <property type="entry name" value="KH_dom-like_a/b"/>
</dbReference>
<organism evidence="2 3">
    <name type="scientific">Chitinophaga cymbidii</name>
    <dbReference type="NCBI Taxonomy" id="1096750"/>
    <lineage>
        <taxon>Bacteria</taxon>
        <taxon>Pseudomonadati</taxon>
        <taxon>Bacteroidota</taxon>
        <taxon>Chitinophagia</taxon>
        <taxon>Chitinophagales</taxon>
        <taxon>Chitinophagaceae</taxon>
        <taxon>Chitinophaga</taxon>
    </lineage>
</organism>
<evidence type="ECO:0000313" key="3">
    <source>
        <dbReference type="Proteomes" id="UP000321436"/>
    </source>
</evidence>
<dbReference type="Gene3D" id="3.30.300.20">
    <property type="match status" value="1"/>
</dbReference>
<dbReference type="AlphaFoldDB" id="A0A512REA4"/>
<sequence length="219" mass="24897">MRYKLEKPVHGAIGMEKYQCTIEWRNGTFITDEPATSGGKDTGPDPFTLLISSLASCTLVTLRMYIDRKGWDIPQITVNANFYQEEKDGKIITIFDRDISFASPLSEEQRARLLDIAKACPVSRILEGDIQLRTYLFREEDVQKKVLYSNGEVTVVWKPEFCKHSARCVSQLPEVFNVNAKPWIDVNGASTERIVEQVKRCPSGALRYFYDGKGEDGIF</sequence>
<dbReference type="Proteomes" id="UP000321436">
    <property type="component" value="Unassembled WGS sequence"/>
</dbReference>
<keyword evidence="3" id="KW-1185">Reference proteome</keyword>
<reference evidence="2 3" key="1">
    <citation type="submission" date="2019-07" db="EMBL/GenBank/DDBJ databases">
        <title>Whole genome shotgun sequence of Chitinophaga cymbidii NBRC 109752.</title>
        <authorList>
            <person name="Hosoyama A."/>
            <person name="Uohara A."/>
            <person name="Ohji S."/>
            <person name="Ichikawa N."/>
        </authorList>
    </citation>
    <scope>NUCLEOTIDE SEQUENCE [LARGE SCALE GENOMIC DNA]</scope>
    <source>
        <strain evidence="2 3">NBRC 109752</strain>
    </source>
</reference>
<name>A0A512REA4_9BACT</name>
<dbReference type="InterPro" id="IPR036102">
    <property type="entry name" value="OsmC/Ohrsf"/>
</dbReference>
<proteinExistence type="predicted"/>
<accession>A0A512REA4</accession>